<dbReference type="AlphaFoldDB" id="G0ED65"/>
<evidence type="ECO:0000256" key="2">
    <source>
        <dbReference type="ARBA" id="ARBA00022679"/>
    </source>
</evidence>
<evidence type="ECO:0000256" key="1">
    <source>
        <dbReference type="ARBA" id="ARBA00022603"/>
    </source>
</evidence>
<dbReference type="SUPFAM" id="SSF75217">
    <property type="entry name" value="alpha/beta knot"/>
    <property type="match status" value="1"/>
</dbReference>
<dbReference type="KEGG" id="pfm:Pyrfu_1890"/>
<evidence type="ECO:0000313" key="5">
    <source>
        <dbReference type="Proteomes" id="UP000001037"/>
    </source>
</evidence>
<keyword evidence="2 4" id="KW-0808">Transferase</keyword>
<dbReference type="GO" id="GO:0008173">
    <property type="term" value="F:RNA methyltransferase activity"/>
    <property type="evidence" value="ECO:0007669"/>
    <property type="project" value="InterPro"/>
</dbReference>
<evidence type="ECO:0000313" key="4">
    <source>
        <dbReference type="EMBL" id="AEM39743.1"/>
    </source>
</evidence>
<dbReference type="GeneID" id="11138229"/>
<dbReference type="eggNOG" id="arCOG12301">
    <property type="taxonomic scope" value="Archaea"/>
</dbReference>
<dbReference type="Gene3D" id="3.40.1280.10">
    <property type="match status" value="1"/>
</dbReference>
<reference evidence="4 5" key="1">
    <citation type="journal article" date="2011" name="Stand. Genomic Sci.">
        <title>Complete genome sequence of the hyperthermophilic chemolithoautotroph Pyrolobus fumarii type strain (1A).</title>
        <authorList>
            <person name="Anderson I."/>
            <person name="Goker M."/>
            <person name="Nolan M."/>
            <person name="Lucas S."/>
            <person name="Hammon N."/>
            <person name="Deshpande S."/>
            <person name="Cheng J.F."/>
            <person name="Tapia R."/>
            <person name="Han C."/>
            <person name="Goodwin L."/>
            <person name="Pitluck S."/>
            <person name="Huntemann M."/>
            <person name="Liolios K."/>
            <person name="Ivanova N."/>
            <person name="Pagani I."/>
            <person name="Mavromatis K."/>
            <person name="Ovchinikova G."/>
            <person name="Pati A."/>
            <person name="Chen A."/>
            <person name="Palaniappan K."/>
            <person name="Land M."/>
            <person name="Hauser L."/>
            <person name="Brambilla E.M."/>
            <person name="Huber H."/>
            <person name="Yasawong M."/>
            <person name="Rohde M."/>
            <person name="Spring S."/>
            <person name="Abt B."/>
            <person name="Sikorski J."/>
            <person name="Wirth R."/>
            <person name="Detter J.C."/>
            <person name="Woyke T."/>
            <person name="Bristow J."/>
            <person name="Eisen J.A."/>
            <person name="Markowitz V."/>
            <person name="Hugenholtz P."/>
            <person name="Kyrpides N.C."/>
            <person name="Klenk H.P."/>
            <person name="Lapidus A."/>
        </authorList>
    </citation>
    <scope>NUCLEOTIDE SEQUENCE [LARGE SCALE GENOMIC DNA]</scope>
    <source>
        <strain evidence="5">DSM 11204 / 1A</strain>
    </source>
</reference>
<dbReference type="InParanoid" id="G0ED65"/>
<accession>G0ED65</accession>
<evidence type="ECO:0000259" key="3">
    <source>
        <dbReference type="Pfam" id="PF00588"/>
    </source>
</evidence>
<keyword evidence="5" id="KW-1185">Reference proteome</keyword>
<feature type="domain" description="tRNA/rRNA methyltransferase SpoU type" evidence="3">
    <location>
        <begin position="5"/>
        <end position="134"/>
    </location>
</feature>
<keyword evidence="1 4" id="KW-0489">Methyltransferase</keyword>
<dbReference type="OrthoDB" id="15157at2157"/>
<dbReference type="EMBL" id="CP002838">
    <property type="protein sequence ID" value="AEM39743.1"/>
    <property type="molecule type" value="Genomic_DNA"/>
</dbReference>
<dbReference type="GO" id="GO:0003723">
    <property type="term" value="F:RNA binding"/>
    <property type="evidence" value="ECO:0007669"/>
    <property type="project" value="InterPro"/>
</dbReference>
<dbReference type="HOGENOM" id="CLU_1700258_0_0_2"/>
<dbReference type="InterPro" id="IPR001537">
    <property type="entry name" value="SpoU_MeTrfase"/>
</dbReference>
<protein>
    <submittedName>
        <fullName evidence="4">tRNA/rRNA methyltransferase (SpoU)</fullName>
    </submittedName>
</protein>
<dbReference type="Proteomes" id="UP000001037">
    <property type="component" value="Chromosome"/>
</dbReference>
<dbReference type="RefSeq" id="WP_014027420.1">
    <property type="nucleotide sequence ID" value="NC_015931.1"/>
</dbReference>
<dbReference type="InterPro" id="IPR029026">
    <property type="entry name" value="tRNA_m1G_MTases_N"/>
</dbReference>
<dbReference type="GO" id="GO:0006396">
    <property type="term" value="P:RNA processing"/>
    <property type="evidence" value="ECO:0007669"/>
    <property type="project" value="InterPro"/>
</dbReference>
<sequence>MRTRIVLLFYHPKDPKNVEDIAKIASSTGAELLVVPRPGGPRLEPQGYRLVSLEEAVKELSGCFKVLLETYGFQYLDEAKVDCGDCIALILGAEDYGVPRHVADMLEPHVVARIPMRVEGMSYNVASSATMGLYEIVSRCSGRLEPPEEYTS</sequence>
<dbReference type="InterPro" id="IPR029028">
    <property type="entry name" value="Alpha/beta_knot_MTases"/>
</dbReference>
<name>G0ED65_PYRF1</name>
<organism evidence="4 5">
    <name type="scientific">Pyrolobus fumarii (strain DSM 11204 / 1A)</name>
    <dbReference type="NCBI Taxonomy" id="694429"/>
    <lineage>
        <taxon>Archaea</taxon>
        <taxon>Thermoproteota</taxon>
        <taxon>Thermoprotei</taxon>
        <taxon>Desulfurococcales</taxon>
        <taxon>Pyrodictiaceae</taxon>
        <taxon>Pyrolobus</taxon>
    </lineage>
</organism>
<dbReference type="GO" id="GO:0032259">
    <property type="term" value="P:methylation"/>
    <property type="evidence" value="ECO:0007669"/>
    <property type="project" value="UniProtKB-KW"/>
</dbReference>
<dbReference type="STRING" id="694429.Pyrfu_1890"/>
<gene>
    <name evidence="4" type="ordered locus">Pyrfu_1890</name>
</gene>
<proteinExistence type="predicted"/>
<dbReference type="Pfam" id="PF00588">
    <property type="entry name" value="SpoU_methylase"/>
    <property type="match status" value="1"/>
</dbReference>